<dbReference type="GO" id="GO:0008817">
    <property type="term" value="F:corrinoid adenosyltransferase activity"/>
    <property type="evidence" value="ECO:0007669"/>
    <property type="project" value="UniProtKB-EC"/>
</dbReference>
<dbReference type="Pfam" id="PF01923">
    <property type="entry name" value="Cob_adeno_trans"/>
    <property type="match status" value="1"/>
</dbReference>
<name>A0A644XK40_9ZZZZ</name>
<gene>
    <name evidence="5" type="primary">yvqK_11</name>
    <name evidence="5" type="ORF">SDC9_62947</name>
</gene>
<dbReference type="NCBIfam" id="TIGR00636">
    <property type="entry name" value="PduO_Nterm"/>
    <property type="match status" value="1"/>
</dbReference>
<comment type="caution">
    <text evidence="5">The sequence shown here is derived from an EMBL/GenBank/DDBJ whole genome shotgun (WGS) entry which is preliminary data.</text>
</comment>
<keyword evidence="2" id="KW-0547">Nucleotide-binding</keyword>
<evidence type="ECO:0000256" key="2">
    <source>
        <dbReference type="ARBA" id="ARBA00022741"/>
    </source>
</evidence>
<accession>A0A644XK40</accession>
<dbReference type="AlphaFoldDB" id="A0A644XK40"/>
<protein>
    <submittedName>
        <fullName evidence="5">Cob(I)yrinic acid a,c-diamide adenosyltransferase</fullName>
        <ecNumber evidence="5">2.5.1.17</ecNumber>
    </submittedName>
</protein>
<dbReference type="PANTHER" id="PTHR12213">
    <property type="entry name" value="CORRINOID ADENOSYLTRANSFERASE"/>
    <property type="match status" value="1"/>
</dbReference>
<keyword evidence="3" id="KW-0067">ATP-binding</keyword>
<feature type="domain" description="Cobalamin adenosyltransferase-like" evidence="4">
    <location>
        <begin position="5"/>
        <end position="169"/>
    </location>
</feature>
<evidence type="ECO:0000313" key="5">
    <source>
        <dbReference type="EMBL" id="MPM16566.1"/>
    </source>
</evidence>
<keyword evidence="1 5" id="KW-0808">Transferase</keyword>
<dbReference type="PANTHER" id="PTHR12213:SF0">
    <property type="entry name" value="CORRINOID ADENOSYLTRANSFERASE MMAB"/>
    <property type="match status" value="1"/>
</dbReference>
<dbReference type="EC" id="2.5.1.17" evidence="5"/>
<reference evidence="5" key="1">
    <citation type="submission" date="2019-08" db="EMBL/GenBank/DDBJ databases">
        <authorList>
            <person name="Kucharzyk K."/>
            <person name="Murdoch R.W."/>
            <person name="Higgins S."/>
            <person name="Loffler F."/>
        </authorList>
    </citation>
    <scope>NUCLEOTIDE SEQUENCE</scope>
</reference>
<evidence type="ECO:0000256" key="1">
    <source>
        <dbReference type="ARBA" id="ARBA00022679"/>
    </source>
</evidence>
<proteinExistence type="predicted"/>
<sequence>MDGKIYTKKGDSGTTSLIGGKIVSKTCIRVESYGMVDELNSFTGCLYEKVSDARIRAFLHDVMNRLFLIESHLAVDPAAGTKKYFPDLLPADTEAVEAEIDRLTGALPPLANFILPAGCDVSAQAHVCRTVCRRTERTVLRLNEEEPVDPEILKYLNRLSDYYFVVARTLAHICGSGDVVWDV</sequence>
<dbReference type="EMBL" id="VSSQ01002636">
    <property type="protein sequence ID" value="MPM16566.1"/>
    <property type="molecule type" value="Genomic_DNA"/>
</dbReference>
<dbReference type="InterPro" id="IPR016030">
    <property type="entry name" value="CblAdoTrfase-like"/>
</dbReference>
<dbReference type="SUPFAM" id="SSF89028">
    <property type="entry name" value="Cobalamin adenosyltransferase-like"/>
    <property type="match status" value="1"/>
</dbReference>
<evidence type="ECO:0000256" key="3">
    <source>
        <dbReference type="ARBA" id="ARBA00022840"/>
    </source>
</evidence>
<dbReference type="Gene3D" id="1.20.1200.10">
    <property type="entry name" value="Cobalamin adenosyltransferase-like"/>
    <property type="match status" value="1"/>
</dbReference>
<organism evidence="5">
    <name type="scientific">bioreactor metagenome</name>
    <dbReference type="NCBI Taxonomy" id="1076179"/>
    <lineage>
        <taxon>unclassified sequences</taxon>
        <taxon>metagenomes</taxon>
        <taxon>ecological metagenomes</taxon>
    </lineage>
</organism>
<dbReference type="InterPro" id="IPR036451">
    <property type="entry name" value="CblAdoTrfase-like_sf"/>
</dbReference>
<dbReference type="InterPro" id="IPR029499">
    <property type="entry name" value="PduO-typ"/>
</dbReference>
<dbReference type="GO" id="GO:0005524">
    <property type="term" value="F:ATP binding"/>
    <property type="evidence" value="ECO:0007669"/>
    <property type="project" value="UniProtKB-KW"/>
</dbReference>
<evidence type="ECO:0000259" key="4">
    <source>
        <dbReference type="Pfam" id="PF01923"/>
    </source>
</evidence>